<protein>
    <submittedName>
        <fullName evidence="3">Transporter</fullName>
    </submittedName>
</protein>
<evidence type="ECO:0000256" key="2">
    <source>
        <dbReference type="SAM" id="SignalP"/>
    </source>
</evidence>
<proteinExistence type="predicted"/>
<dbReference type="RefSeq" id="WP_193686396.1">
    <property type="nucleotide sequence ID" value="NZ_CP062941.1"/>
</dbReference>
<dbReference type="Pfam" id="PF13557">
    <property type="entry name" value="Phenol_MetA_deg"/>
    <property type="match status" value="1"/>
</dbReference>
<feature type="compositionally biased region" description="Basic and acidic residues" evidence="1">
    <location>
        <begin position="30"/>
        <end position="43"/>
    </location>
</feature>
<reference evidence="3 4" key="1">
    <citation type="submission" date="2020-10" db="EMBL/GenBank/DDBJ databases">
        <title>Genome sequencing of Massilia sp. LPB0304.</title>
        <authorList>
            <person name="Kim J."/>
        </authorList>
    </citation>
    <scope>NUCLEOTIDE SEQUENCE [LARGE SCALE GENOMIC DNA]</scope>
    <source>
        <strain evidence="3 4">LPB0304</strain>
    </source>
</reference>
<keyword evidence="4" id="KW-1185">Reference proteome</keyword>
<evidence type="ECO:0000313" key="4">
    <source>
        <dbReference type="Proteomes" id="UP000593875"/>
    </source>
</evidence>
<dbReference type="EMBL" id="CP062941">
    <property type="protein sequence ID" value="QOL49356.1"/>
    <property type="molecule type" value="Genomic_DNA"/>
</dbReference>
<dbReference type="AlphaFoldDB" id="A0A7L9U5M8"/>
<dbReference type="KEGG" id="mlir:LPB04_21030"/>
<dbReference type="Proteomes" id="UP000593875">
    <property type="component" value="Chromosome"/>
</dbReference>
<evidence type="ECO:0000313" key="3">
    <source>
        <dbReference type="EMBL" id="QOL49356.1"/>
    </source>
</evidence>
<sequence length="273" mass="30137">MSRIFASRLSHVSLVLLAAAWLPVQAQEQSKQDEPINADRPDFVESSETVGKGRFQVETSFLVERERSAEERQRTYSMPSMLRFGLNDALELRIESDGRTVQHTRDKASGERSTLAGYADTAVGFLWHAQDGEGMRPSVGVVVDAELPTGSRGLRGVGVRPSLRVVGEWDLPGEMQLGVMPGIAVERQEDTGRYTYGLLGVVLEKSFNRRLRGLVEVAMPQIASSRHGGTQASFDVGAAWLLSNDVQIDTMFSRGLNHRTPYASWTVGLSFRL</sequence>
<evidence type="ECO:0000256" key="1">
    <source>
        <dbReference type="SAM" id="MobiDB-lite"/>
    </source>
</evidence>
<accession>A0A7L9U5M8</accession>
<feature type="signal peptide" evidence="2">
    <location>
        <begin position="1"/>
        <end position="26"/>
    </location>
</feature>
<name>A0A7L9U5M8_9BURK</name>
<dbReference type="InterPro" id="IPR025737">
    <property type="entry name" value="FApF"/>
</dbReference>
<organism evidence="3 4">
    <name type="scientific">Massilia litorea</name>
    <dbReference type="NCBI Taxonomy" id="2769491"/>
    <lineage>
        <taxon>Bacteria</taxon>
        <taxon>Pseudomonadati</taxon>
        <taxon>Pseudomonadota</taxon>
        <taxon>Betaproteobacteria</taxon>
        <taxon>Burkholderiales</taxon>
        <taxon>Oxalobacteraceae</taxon>
        <taxon>Telluria group</taxon>
        <taxon>Massilia</taxon>
    </lineage>
</organism>
<keyword evidence="2" id="KW-0732">Signal</keyword>
<gene>
    <name evidence="3" type="ORF">LPB04_21030</name>
</gene>
<feature type="chain" id="PRO_5032857739" evidence="2">
    <location>
        <begin position="27"/>
        <end position="273"/>
    </location>
</feature>
<feature type="region of interest" description="Disordered" evidence="1">
    <location>
        <begin position="28"/>
        <end position="48"/>
    </location>
</feature>